<feature type="signal peptide" evidence="8">
    <location>
        <begin position="1"/>
        <end position="32"/>
    </location>
</feature>
<dbReference type="Proteomes" id="UP000033695">
    <property type="component" value="Unassembled WGS sequence"/>
</dbReference>
<keyword evidence="2 8" id="KW-0732">Signal</keyword>
<protein>
    <recommendedName>
        <fullName evidence="6">Lipoprotein</fullName>
    </recommendedName>
</protein>
<dbReference type="RefSeq" id="WP_045922805.1">
    <property type="nucleotide sequence ID" value="NZ_JBHTHW010000008.1"/>
</dbReference>
<dbReference type="PANTHER" id="PTHR30429:SF3">
    <property type="entry name" value="LIPOPROTEIN"/>
    <property type="match status" value="1"/>
</dbReference>
<evidence type="ECO:0000256" key="7">
    <source>
        <dbReference type="PIRSR" id="PIRSR002854-1"/>
    </source>
</evidence>
<reference evidence="9 10" key="1">
    <citation type="submission" date="2014-12" db="EMBL/GenBank/DDBJ databases">
        <title>Comparative genomics of the lactic acid bacteria isolated from the honey bee gut.</title>
        <authorList>
            <person name="Ellegaard K.M."/>
            <person name="Tamarit D."/>
            <person name="Javelind E."/>
            <person name="Olofsson T."/>
            <person name="Andersson S.G."/>
            <person name="Vasquez A."/>
        </authorList>
    </citation>
    <scope>NUCLEOTIDE SEQUENCE [LARGE SCALE GENOMIC DNA]</scope>
    <source>
        <strain evidence="9 10">Hon2</strain>
    </source>
</reference>
<feature type="chain" id="PRO_5002472031" description="Lipoprotein" evidence="8">
    <location>
        <begin position="33"/>
        <end position="277"/>
    </location>
</feature>
<feature type="lipid moiety-binding region" description="S-diacylglycerol cysteine" evidence="7">
    <location>
        <position position="27"/>
    </location>
</feature>
<evidence type="ECO:0000256" key="4">
    <source>
        <dbReference type="ARBA" id="ARBA00023139"/>
    </source>
</evidence>
<evidence type="ECO:0000256" key="3">
    <source>
        <dbReference type="ARBA" id="ARBA00023136"/>
    </source>
</evidence>
<keyword evidence="4" id="KW-0564">Palmitate</keyword>
<proteinExistence type="inferred from homology"/>
<gene>
    <name evidence="9" type="ORF">JG29_09380</name>
</gene>
<dbReference type="PROSITE" id="PS51257">
    <property type="entry name" value="PROKAR_LIPOPROTEIN"/>
    <property type="match status" value="1"/>
</dbReference>
<dbReference type="GO" id="GO:0016020">
    <property type="term" value="C:membrane"/>
    <property type="evidence" value="ECO:0007669"/>
    <property type="project" value="UniProtKB-SubCell"/>
</dbReference>
<evidence type="ECO:0000256" key="1">
    <source>
        <dbReference type="ARBA" id="ARBA00004635"/>
    </source>
</evidence>
<sequence length="277" mass="30619">MKNLKKIIKKSLLWVTCLGLIVLIAGCGNKNAQDKTVKVGINNADTPIWKVVQKQVKKDHIKLKIVEFSDYNQPNTALAQGELDINAYQHQFFLNNWNKAHHTHLVAIGNTVIQPMTIYSNKIINIKQLKSGAKVSLPNDASNEARALQLLEAAGLITLRNTNKKLPSTKDIQANKLALKFSVLDAAQTAHSLNDVDIAVVNGNVANAAKLSPKKAIYKEKVSQKSKPWINIIVANKKDKNNATYKKVVKAFQTPAVAKEIKHVYGQGAVTVWNSKF</sequence>
<dbReference type="STRING" id="1218508.JG29_09380"/>
<accession>A0A0F4KPF3</accession>
<comment type="similarity">
    <text evidence="6">Belongs to the nlpA lipoprotein family.</text>
</comment>
<dbReference type="Pfam" id="PF03180">
    <property type="entry name" value="Lipoprotein_9"/>
    <property type="match status" value="1"/>
</dbReference>
<dbReference type="PIRSF" id="PIRSF002854">
    <property type="entry name" value="MetQ"/>
    <property type="match status" value="1"/>
</dbReference>
<keyword evidence="5 6" id="KW-0449">Lipoprotein</keyword>
<evidence type="ECO:0000313" key="10">
    <source>
        <dbReference type="Proteomes" id="UP000033695"/>
    </source>
</evidence>
<dbReference type="EMBL" id="JXBZ01000008">
    <property type="protein sequence ID" value="KJY48537.1"/>
    <property type="molecule type" value="Genomic_DNA"/>
</dbReference>
<evidence type="ECO:0000256" key="8">
    <source>
        <dbReference type="SAM" id="SignalP"/>
    </source>
</evidence>
<dbReference type="OrthoDB" id="9812878at2"/>
<evidence type="ECO:0000256" key="6">
    <source>
        <dbReference type="PIRNR" id="PIRNR002854"/>
    </source>
</evidence>
<keyword evidence="10" id="KW-1185">Reference proteome</keyword>
<organism evidence="9 10">
    <name type="scientific">Bombilactobacillus mellis</name>
    <dbReference type="NCBI Taxonomy" id="1218508"/>
    <lineage>
        <taxon>Bacteria</taxon>
        <taxon>Bacillati</taxon>
        <taxon>Bacillota</taxon>
        <taxon>Bacilli</taxon>
        <taxon>Lactobacillales</taxon>
        <taxon>Lactobacillaceae</taxon>
        <taxon>Bombilactobacillus</taxon>
    </lineage>
</organism>
<dbReference type="PANTHER" id="PTHR30429">
    <property type="entry name" value="D-METHIONINE-BINDING LIPOPROTEIN METQ"/>
    <property type="match status" value="1"/>
</dbReference>
<evidence type="ECO:0000256" key="5">
    <source>
        <dbReference type="ARBA" id="ARBA00023288"/>
    </source>
</evidence>
<dbReference type="AlphaFoldDB" id="A0A0F4KPF3"/>
<evidence type="ECO:0000256" key="2">
    <source>
        <dbReference type="ARBA" id="ARBA00022729"/>
    </source>
</evidence>
<name>A0A0F4KPF3_9LACO</name>
<evidence type="ECO:0000313" key="9">
    <source>
        <dbReference type="EMBL" id="KJY48537.1"/>
    </source>
</evidence>
<keyword evidence="3" id="KW-0472">Membrane</keyword>
<comment type="subcellular location">
    <subcellularLocation>
        <location evidence="1">Membrane</location>
        <topology evidence="1">Lipid-anchor</topology>
    </subcellularLocation>
</comment>
<dbReference type="Gene3D" id="3.40.190.10">
    <property type="entry name" value="Periplasmic binding protein-like II"/>
    <property type="match status" value="2"/>
</dbReference>
<dbReference type="SUPFAM" id="SSF53850">
    <property type="entry name" value="Periplasmic binding protein-like II"/>
    <property type="match status" value="1"/>
</dbReference>
<dbReference type="InterPro" id="IPR004872">
    <property type="entry name" value="Lipoprotein_NlpA"/>
</dbReference>
<comment type="caution">
    <text evidence="9">The sequence shown here is derived from an EMBL/GenBank/DDBJ whole genome shotgun (WGS) entry which is preliminary data.</text>
</comment>
<dbReference type="PATRIC" id="fig|1218508.4.peg.923"/>
<dbReference type="HOGENOM" id="CLU_067080_1_0_9"/>